<organism evidence="1 2">
    <name type="scientific">Shewanella saliphila</name>
    <dbReference type="NCBI Taxonomy" id="2282698"/>
    <lineage>
        <taxon>Bacteria</taxon>
        <taxon>Pseudomonadati</taxon>
        <taxon>Pseudomonadota</taxon>
        <taxon>Gammaproteobacteria</taxon>
        <taxon>Alteromonadales</taxon>
        <taxon>Shewanellaceae</taxon>
        <taxon>Shewanella</taxon>
    </lineage>
</organism>
<accession>A0ABQ2Q6L1</accession>
<dbReference type="EMBL" id="BMQV01000018">
    <property type="protein sequence ID" value="GGP54213.1"/>
    <property type="molecule type" value="Genomic_DNA"/>
</dbReference>
<sequence>MKFVIKVLVALSVTLFGLYHLAFFIMPSVTIQNNSDAMVESARVVLPNSSLDLGSIQAGGNNRIYYELEQADGEYEFDIVLSDETRLDGSCGYITNSEINKRVVIELSAEMQVVCRAD</sequence>
<dbReference type="RefSeq" id="WP_188920043.1">
    <property type="nucleotide sequence ID" value="NZ_BMQV01000018.1"/>
</dbReference>
<proteinExistence type="predicted"/>
<gene>
    <name evidence="1" type="ORF">GCM10009409_20740</name>
</gene>
<dbReference type="Proteomes" id="UP000654367">
    <property type="component" value="Unassembled WGS sequence"/>
</dbReference>
<evidence type="ECO:0000313" key="2">
    <source>
        <dbReference type="Proteomes" id="UP000654367"/>
    </source>
</evidence>
<protein>
    <submittedName>
        <fullName evidence="1">Uncharacterized protein</fullName>
    </submittedName>
</protein>
<evidence type="ECO:0000313" key="1">
    <source>
        <dbReference type="EMBL" id="GGP54213.1"/>
    </source>
</evidence>
<comment type="caution">
    <text evidence="1">The sequence shown here is derived from an EMBL/GenBank/DDBJ whole genome shotgun (WGS) entry which is preliminary data.</text>
</comment>
<keyword evidence="2" id="KW-1185">Reference proteome</keyword>
<reference evidence="2" key="1">
    <citation type="journal article" date="2019" name="Int. J. Syst. Evol. Microbiol.">
        <title>The Global Catalogue of Microorganisms (GCM) 10K type strain sequencing project: providing services to taxonomists for standard genome sequencing and annotation.</title>
        <authorList>
            <consortium name="The Broad Institute Genomics Platform"/>
            <consortium name="The Broad Institute Genome Sequencing Center for Infectious Disease"/>
            <person name="Wu L."/>
            <person name="Ma J."/>
        </authorList>
    </citation>
    <scope>NUCLEOTIDE SEQUENCE [LARGE SCALE GENOMIC DNA]</scope>
    <source>
        <strain evidence="2">JCM 32304</strain>
    </source>
</reference>
<name>A0ABQ2Q6L1_9GAMM</name>